<name>A0AAJ7SJG4_9ACAR</name>
<dbReference type="InterPro" id="IPR045573">
    <property type="entry name" value="Fut8_N_cat"/>
</dbReference>
<gene>
    <name evidence="6" type="primary">LOC108865279</name>
</gene>
<evidence type="ECO:0000313" key="6">
    <source>
        <dbReference type="RefSeq" id="XP_028969170.1"/>
    </source>
</evidence>
<feature type="region of interest" description="Important for donor substrate binding" evidence="3">
    <location>
        <begin position="224"/>
        <end position="225"/>
    </location>
</feature>
<feature type="domain" description="GT23" evidence="4">
    <location>
        <begin position="169"/>
        <end position="352"/>
    </location>
</feature>
<dbReference type="GO" id="GO:0006487">
    <property type="term" value="P:protein N-linked glycosylation"/>
    <property type="evidence" value="ECO:0007669"/>
    <property type="project" value="TreeGrafter"/>
</dbReference>
<accession>A0AAJ7SJG4</accession>
<dbReference type="RefSeq" id="XP_028969170.1">
    <property type="nucleotide sequence ID" value="XM_029113337.1"/>
</dbReference>
<proteinExistence type="inferred from homology"/>
<sequence>MMSGPTAALYSRGVHTTRDFGKFLREALRGKFDPSSTLAMSRRFLRTIENIFSQMIPKEITDQSSTTLEGLKKKIFSTIDNLQHPSTCGNVINCRVATQSGVSSGLHDILYCLVVGLQRNKTVALDVTRWANFSKNPWRLHFLDLGACPTAPQNEDIRLTGEYRRRMKFLPTNLAAHIIDNHGDPYAWWYGVLMSYILRPGGNMESTLDDYSERILPKSRMHIRRTDKAGEALYRPLESYVAEAEEYFARISLTREVCEKLVYVATDDPRVLDELEARFKSFEFVFNENTARTAFSYGGRRTAAAVMGIAKDYHMLSHADHLVCTLSSGFCRVAYELMNAVRHDAWARISSLDNDFYYAYVLQEERQAVEPYEDGVFAAEIRKAHTSDVPESFQQMITVTLSRSYSPFGADGFAFTNDDRKMTAKFKTSLPYPSMSFESNISRIIV</sequence>
<evidence type="ECO:0000256" key="3">
    <source>
        <dbReference type="PROSITE-ProRule" id="PRU00992"/>
    </source>
</evidence>
<keyword evidence="1 3" id="KW-0328">Glycosyltransferase</keyword>
<reference evidence="6" key="1">
    <citation type="submission" date="2025-08" db="UniProtKB">
        <authorList>
            <consortium name="RefSeq"/>
        </authorList>
    </citation>
    <scope>IDENTIFICATION</scope>
</reference>
<keyword evidence="2 3" id="KW-0808">Transferase</keyword>
<dbReference type="GO" id="GO:0046921">
    <property type="term" value="F:alpha-(1-&gt;6)-fucosyltransferase activity"/>
    <property type="evidence" value="ECO:0007669"/>
    <property type="project" value="TreeGrafter"/>
</dbReference>
<protein>
    <submittedName>
        <fullName evidence="6">Alpha-(1,6)-fucosyltransferase-like</fullName>
    </submittedName>
</protein>
<keyword evidence="5" id="KW-1185">Reference proteome</keyword>
<dbReference type="AlphaFoldDB" id="A0AAJ7SJG4"/>
<organism evidence="5 6">
    <name type="scientific">Galendromus occidentalis</name>
    <name type="common">western predatory mite</name>
    <dbReference type="NCBI Taxonomy" id="34638"/>
    <lineage>
        <taxon>Eukaryota</taxon>
        <taxon>Metazoa</taxon>
        <taxon>Ecdysozoa</taxon>
        <taxon>Arthropoda</taxon>
        <taxon>Chelicerata</taxon>
        <taxon>Arachnida</taxon>
        <taxon>Acari</taxon>
        <taxon>Parasitiformes</taxon>
        <taxon>Mesostigmata</taxon>
        <taxon>Gamasina</taxon>
        <taxon>Phytoseioidea</taxon>
        <taxon>Phytoseiidae</taxon>
        <taxon>Typhlodrominae</taxon>
        <taxon>Galendromus</taxon>
    </lineage>
</organism>
<dbReference type="Gene3D" id="3.40.50.11350">
    <property type="match status" value="1"/>
</dbReference>
<evidence type="ECO:0000256" key="2">
    <source>
        <dbReference type="ARBA" id="ARBA00022679"/>
    </source>
</evidence>
<dbReference type="InterPro" id="IPR027350">
    <property type="entry name" value="GT23_dom"/>
</dbReference>
<evidence type="ECO:0000313" key="5">
    <source>
        <dbReference type="Proteomes" id="UP000694867"/>
    </source>
</evidence>
<dbReference type="Proteomes" id="UP000694867">
    <property type="component" value="Unplaced"/>
</dbReference>
<evidence type="ECO:0000259" key="4">
    <source>
        <dbReference type="PROSITE" id="PS51659"/>
    </source>
</evidence>
<evidence type="ECO:0000256" key="1">
    <source>
        <dbReference type="ARBA" id="ARBA00022676"/>
    </source>
</evidence>
<comment type="similarity">
    <text evidence="3">Belongs to the glycosyltransferase 23 family.</text>
</comment>
<dbReference type="Pfam" id="PF19745">
    <property type="entry name" value="FUT8_N_cat"/>
    <property type="match status" value="1"/>
</dbReference>
<dbReference type="PANTHER" id="PTHR13132">
    <property type="entry name" value="ALPHA- 1,6 -FUCOSYLTRANSFERASE"/>
    <property type="match status" value="1"/>
</dbReference>
<dbReference type="PROSITE" id="PS51659">
    <property type="entry name" value="GT23"/>
    <property type="match status" value="1"/>
</dbReference>
<dbReference type="GeneID" id="108865279"/>
<dbReference type="PANTHER" id="PTHR13132:SF29">
    <property type="entry name" value="ALPHA-(1,6)-FUCOSYLTRANSFERASE"/>
    <property type="match status" value="1"/>
</dbReference>
<dbReference type="KEGG" id="goe:108865279"/>